<reference evidence="1" key="2">
    <citation type="submission" date="2022-01" db="EMBL/GenBank/DDBJ databases">
        <authorList>
            <person name="Rana R."/>
            <person name="Patil P.B."/>
        </authorList>
    </citation>
    <scope>NUCLEOTIDE SEQUENCE</scope>
    <source>
        <strain evidence="1">PPL560</strain>
    </source>
</reference>
<evidence type="ECO:0000313" key="2">
    <source>
        <dbReference type="EMBL" id="XCI80475.1"/>
    </source>
</evidence>
<dbReference type="KEGG" id="xin:Q7W82_19845"/>
<sequence>MKRALVYSEIARAAHSGFAERQAPQACIAAWAPMNRLAFIAACVPRFGAAAADTSVVRASCGLWCSVLMTVLKPQMRRELDGFVLDGLLRACPDGVLEPQIRITGDDGVVRGRHAFDGVYFRDAHAGAYFVAERLAAIRSARYGKLVFA</sequence>
<dbReference type="AlphaFoldDB" id="A0AAU8I519"/>
<proteinExistence type="predicted"/>
<name>A0AAU8I519_9XANT</name>
<dbReference type="EMBL" id="CP131914">
    <property type="protein sequence ID" value="XCI80475.1"/>
    <property type="molecule type" value="Genomic_DNA"/>
</dbReference>
<evidence type="ECO:0000313" key="3">
    <source>
        <dbReference type="Proteomes" id="UP001430647"/>
    </source>
</evidence>
<dbReference type="RefSeq" id="WP_242160090.1">
    <property type="nucleotide sequence ID" value="NZ_CP131914.1"/>
</dbReference>
<dbReference type="EMBL" id="JAKJPQ010000008">
    <property type="protein sequence ID" value="MCI2262114.1"/>
    <property type="molecule type" value="Genomic_DNA"/>
</dbReference>
<protein>
    <submittedName>
        <fullName evidence="2">Uncharacterized protein</fullName>
    </submittedName>
</protein>
<reference evidence="1 3" key="1">
    <citation type="journal article" date="2022" name="Curr. Microbiol.">
        <title>Xanthomonas indica sp. nov., a Novel Member of Non-Pathogenic Xanthomonas Community from Healthy Rice Seeds.</title>
        <authorList>
            <person name="Rana R."/>
            <person name="Madhavan V.N."/>
            <person name="Saroha T."/>
            <person name="Bansal K."/>
            <person name="Kaur A."/>
            <person name="Sonti R.V."/>
            <person name="Patel H.K."/>
            <person name="Patil P.B."/>
        </authorList>
    </citation>
    <scope>NUCLEOTIDE SEQUENCE [LARGE SCALE GENOMIC DNA]</scope>
    <source>
        <strain evidence="1 3">PPL560</strain>
    </source>
</reference>
<accession>A0AAU8I519</accession>
<evidence type="ECO:0000313" key="1">
    <source>
        <dbReference type="EMBL" id="MCI2262114.1"/>
    </source>
</evidence>
<gene>
    <name evidence="1" type="ORF">L3V74_11225</name>
    <name evidence="2" type="ORF">Q7W82_19845</name>
</gene>
<keyword evidence="3" id="KW-1185">Reference proteome</keyword>
<reference evidence="2" key="3">
    <citation type="submission" date="2023-08" db="EMBL/GenBank/DDBJ databases">
        <title>Complete genome sequence of Xanthomonas indica.</title>
        <authorList>
            <person name="Patil P.B."/>
            <person name="Rana R."/>
        </authorList>
    </citation>
    <scope>NUCLEOTIDE SEQUENCE</scope>
    <source>
        <strain evidence="2">PPL560</strain>
    </source>
</reference>
<dbReference type="Proteomes" id="UP001430647">
    <property type="component" value="Unassembled WGS sequence"/>
</dbReference>
<organism evidence="2">
    <name type="scientific">Xanthomonas indica</name>
    <dbReference type="NCBI Taxonomy" id="2912242"/>
    <lineage>
        <taxon>Bacteria</taxon>
        <taxon>Pseudomonadati</taxon>
        <taxon>Pseudomonadota</taxon>
        <taxon>Gammaproteobacteria</taxon>
        <taxon>Lysobacterales</taxon>
        <taxon>Lysobacteraceae</taxon>
        <taxon>Xanthomonas</taxon>
    </lineage>
</organism>